<evidence type="ECO:0000256" key="7">
    <source>
        <dbReference type="ARBA" id="ARBA00023316"/>
    </source>
</evidence>
<gene>
    <name evidence="9" type="ORF">V6N11_016121</name>
</gene>
<feature type="signal peptide" evidence="8">
    <location>
        <begin position="1"/>
        <end position="15"/>
    </location>
</feature>
<evidence type="ECO:0000313" key="9">
    <source>
        <dbReference type="EMBL" id="KAK9040990.1"/>
    </source>
</evidence>
<keyword evidence="6" id="KW-0472">Membrane</keyword>
<evidence type="ECO:0000256" key="4">
    <source>
        <dbReference type="ARBA" id="ARBA00022692"/>
    </source>
</evidence>
<proteinExistence type="predicted"/>
<dbReference type="Pfam" id="PF03552">
    <property type="entry name" value="Cellulose_synt"/>
    <property type="match status" value="1"/>
</dbReference>
<evidence type="ECO:0000256" key="2">
    <source>
        <dbReference type="ARBA" id="ARBA00022676"/>
    </source>
</evidence>
<keyword evidence="8" id="KW-0732">Signal</keyword>
<protein>
    <submittedName>
        <fullName evidence="9">Uncharacterized protein</fullName>
    </submittedName>
</protein>
<comment type="caution">
    <text evidence="9">The sequence shown here is derived from an EMBL/GenBank/DDBJ whole genome shotgun (WGS) entry which is preliminary data.</text>
</comment>
<name>A0ABR2TU67_9ROSI</name>
<reference evidence="9 10" key="1">
    <citation type="journal article" date="2024" name="G3 (Bethesda)">
        <title>Genome assembly of Hibiscus sabdariffa L. provides insights into metabolisms of medicinal natural products.</title>
        <authorList>
            <person name="Kim T."/>
        </authorList>
    </citation>
    <scope>NUCLEOTIDE SEQUENCE [LARGE SCALE GENOMIC DNA]</scope>
    <source>
        <strain evidence="9">TK-2024</strain>
        <tissue evidence="9">Old leaves</tissue>
    </source>
</reference>
<sequence>MNVWFLVMLSPYGSSLLYVKYGLPSPGYSRNVPNQLSSLDVFVSTFDLLKEPLIFTANRVISILSVDYPVEKAQGVSSTSRHCIAIGVQGKNQKGEKKSLFGGLLRTNKKKMMGNKCMPSNARSGVDTNFTVTAKATEYTQSGELYLFNNSNNTEYGRGTRWGF</sequence>
<dbReference type="InterPro" id="IPR005150">
    <property type="entry name" value="Cellulose_synth"/>
</dbReference>
<evidence type="ECO:0000256" key="6">
    <source>
        <dbReference type="ARBA" id="ARBA00023136"/>
    </source>
</evidence>
<dbReference type="Proteomes" id="UP001396334">
    <property type="component" value="Unassembled WGS sequence"/>
</dbReference>
<keyword evidence="5" id="KW-1133">Transmembrane helix</keyword>
<evidence type="ECO:0000256" key="5">
    <source>
        <dbReference type="ARBA" id="ARBA00022989"/>
    </source>
</evidence>
<keyword evidence="3" id="KW-0808">Transferase</keyword>
<accession>A0ABR2TU67</accession>
<keyword evidence="10" id="KW-1185">Reference proteome</keyword>
<organism evidence="9 10">
    <name type="scientific">Hibiscus sabdariffa</name>
    <name type="common">roselle</name>
    <dbReference type="NCBI Taxonomy" id="183260"/>
    <lineage>
        <taxon>Eukaryota</taxon>
        <taxon>Viridiplantae</taxon>
        <taxon>Streptophyta</taxon>
        <taxon>Embryophyta</taxon>
        <taxon>Tracheophyta</taxon>
        <taxon>Spermatophyta</taxon>
        <taxon>Magnoliopsida</taxon>
        <taxon>eudicotyledons</taxon>
        <taxon>Gunneridae</taxon>
        <taxon>Pentapetalae</taxon>
        <taxon>rosids</taxon>
        <taxon>malvids</taxon>
        <taxon>Malvales</taxon>
        <taxon>Malvaceae</taxon>
        <taxon>Malvoideae</taxon>
        <taxon>Hibiscus</taxon>
    </lineage>
</organism>
<evidence type="ECO:0000256" key="1">
    <source>
        <dbReference type="ARBA" id="ARBA00004308"/>
    </source>
</evidence>
<dbReference type="PANTHER" id="PTHR13301">
    <property type="entry name" value="X-BOX TRANSCRIPTION FACTOR-RELATED"/>
    <property type="match status" value="1"/>
</dbReference>
<dbReference type="EMBL" id="JBBPBN010000004">
    <property type="protein sequence ID" value="KAK9040990.1"/>
    <property type="molecule type" value="Genomic_DNA"/>
</dbReference>
<keyword evidence="7" id="KW-0961">Cell wall biogenesis/degradation</keyword>
<comment type="subcellular location">
    <subcellularLocation>
        <location evidence="1">Endomembrane system</location>
    </subcellularLocation>
</comment>
<evidence type="ECO:0000256" key="3">
    <source>
        <dbReference type="ARBA" id="ARBA00022679"/>
    </source>
</evidence>
<keyword evidence="4" id="KW-0812">Transmembrane</keyword>
<feature type="chain" id="PRO_5046420668" evidence="8">
    <location>
        <begin position="16"/>
        <end position="164"/>
    </location>
</feature>
<evidence type="ECO:0000256" key="8">
    <source>
        <dbReference type="SAM" id="SignalP"/>
    </source>
</evidence>
<evidence type="ECO:0000313" key="10">
    <source>
        <dbReference type="Proteomes" id="UP001396334"/>
    </source>
</evidence>
<keyword evidence="2" id="KW-0328">Glycosyltransferase</keyword>